<dbReference type="InterPro" id="IPR002509">
    <property type="entry name" value="NODB_dom"/>
</dbReference>
<proteinExistence type="predicted"/>
<dbReference type="GO" id="GO:0005975">
    <property type="term" value="P:carbohydrate metabolic process"/>
    <property type="evidence" value="ECO:0007669"/>
    <property type="project" value="InterPro"/>
</dbReference>
<dbReference type="AlphaFoldDB" id="A0A1M5XIW8"/>
<dbReference type="STRING" id="1121316.SAMN02745207_03672"/>
<evidence type="ECO:0000259" key="3">
    <source>
        <dbReference type="PROSITE" id="PS51677"/>
    </source>
</evidence>
<protein>
    <submittedName>
        <fullName evidence="4">Peptidoglycan/xylan/chitin deacetylase, PgdA/CDA1 family</fullName>
    </submittedName>
</protein>
<dbReference type="GO" id="GO:0016810">
    <property type="term" value="F:hydrolase activity, acting on carbon-nitrogen (but not peptide) bonds"/>
    <property type="evidence" value="ECO:0007669"/>
    <property type="project" value="InterPro"/>
</dbReference>
<dbReference type="SUPFAM" id="SSF88713">
    <property type="entry name" value="Glycoside hydrolase/deacetylase"/>
    <property type="match status" value="1"/>
</dbReference>
<dbReference type="EMBL" id="FQXM01000030">
    <property type="protein sequence ID" value="SHH99498.1"/>
    <property type="molecule type" value="Genomic_DNA"/>
</dbReference>
<sequence>MNNKRIPHTKTLNFFLMASFLVMSVLLSGCARNTPENNNNNSTTLIEEDKSSQPTENSTKNETPSEIKEDANNSTDNDTVADPEKIAYLTFDDGPSTEVTPEILKVLDEYNVKATFFVLGLKAERFPELVLQEHNNGHIVANHTYGHDEEYLYANPDNFMKDIHKAEDVLKEIIPGYDYKLIRFPQGAFQKSKAAHREVVSAAGYHYVDWNCINGDYLANTLETDKILEQIKETYNNQKKLIVLMHDATPKTTTAEALPAVIEFLQQEGYTFKTLEALTK</sequence>
<dbReference type="InterPro" id="IPR011330">
    <property type="entry name" value="Glyco_hydro/deAcase_b/a-brl"/>
</dbReference>
<feature type="compositionally biased region" description="Polar residues" evidence="1">
    <location>
        <begin position="52"/>
        <end position="62"/>
    </location>
</feature>
<dbReference type="Proteomes" id="UP000184447">
    <property type="component" value="Unassembled WGS sequence"/>
</dbReference>
<evidence type="ECO:0000256" key="1">
    <source>
        <dbReference type="SAM" id="MobiDB-lite"/>
    </source>
</evidence>
<dbReference type="Gene3D" id="3.20.20.370">
    <property type="entry name" value="Glycoside hydrolase/deacetylase"/>
    <property type="match status" value="1"/>
</dbReference>
<dbReference type="PROSITE" id="PS51257">
    <property type="entry name" value="PROKAR_LIPOPROTEIN"/>
    <property type="match status" value="1"/>
</dbReference>
<keyword evidence="5" id="KW-1185">Reference proteome</keyword>
<dbReference type="PANTHER" id="PTHR10587:SF125">
    <property type="entry name" value="POLYSACCHARIDE DEACETYLASE YHEN-RELATED"/>
    <property type="match status" value="1"/>
</dbReference>
<feature type="signal peptide" evidence="2">
    <location>
        <begin position="1"/>
        <end position="33"/>
    </location>
</feature>
<accession>A0A1M5XIW8</accession>
<dbReference type="RefSeq" id="WP_073340434.1">
    <property type="nucleotide sequence ID" value="NZ_FQXM01000030.1"/>
</dbReference>
<feature type="chain" id="PRO_5038423600" evidence="2">
    <location>
        <begin position="34"/>
        <end position="280"/>
    </location>
</feature>
<feature type="domain" description="NodB homology" evidence="3">
    <location>
        <begin position="85"/>
        <end position="273"/>
    </location>
</feature>
<evidence type="ECO:0000313" key="5">
    <source>
        <dbReference type="Proteomes" id="UP000184447"/>
    </source>
</evidence>
<organism evidence="4 5">
    <name type="scientific">Clostridium grantii DSM 8605</name>
    <dbReference type="NCBI Taxonomy" id="1121316"/>
    <lineage>
        <taxon>Bacteria</taxon>
        <taxon>Bacillati</taxon>
        <taxon>Bacillota</taxon>
        <taxon>Clostridia</taxon>
        <taxon>Eubacteriales</taxon>
        <taxon>Clostridiaceae</taxon>
        <taxon>Clostridium</taxon>
    </lineage>
</organism>
<evidence type="ECO:0000313" key="4">
    <source>
        <dbReference type="EMBL" id="SHH99498.1"/>
    </source>
</evidence>
<name>A0A1M5XIW8_9CLOT</name>
<dbReference type="OrthoDB" id="258610at2"/>
<dbReference type="PROSITE" id="PS51677">
    <property type="entry name" value="NODB"/>
    <property type="match status" value="1"/>
</dbReference>
<keyword evidence="2" id="KW-0732">Signal</keyword>
<reference evidence="4 5" key="1">
    <citation type="submission" date="2016-11" db="EMBL/GenBank/DDBJ databases">
        <authorList>
            <person name="Jaros S."/>
            <person name="Januszkiewicz K."/>
            <person name="Wedrychowicz H."/>
        </authorList>
    </citation>
    <scope>NUCLEOTIDE SEQUENCE [LARGE SCALE GENOMIC DNA]</scope>
    <source>
        <strain evidence="4 5">DSM 8605</strain>
    </source>
</reference>
<dbReference type="InterPro" id="IPR050248">
    <property type="entry name" value="Polysacc_deacetylase_ArnD"/>
</dbReference>
<feature type="region of interest" description="Disordered" evidence="1">
    <location>
        <begin position="34"/>
        <end position="80"/>
    </location>
</feature>
<evidence type="ECO:0000256" key="2">
    <source>
        <dbReference type="SAM" id="SignalP"/>
    </source>
</evidence>
<gene>
    <name evidence="4" type="ORF">SAMN02745207_03672</name>
</gene>
<dbReference type="PANTHER" id="PTHR10587">
    <property type="entry name" value="GLYCOSYL TRANSFERASE-RELATED"/>
    <property type="match status" value="1"/>
</dbReference>
<dbReference type="Pfam" id="PF01522">
    <property type="entry name" value="Polysacc_deac_1"/>
    <property type="match status" value="1"/>
</dbReference>
<dbReference type="CDD" id="cd10944">
    <property type="entry name" value="CE4_SmPgdA_like"/>
    <property type="match status" value="1"/>
</dbReference>